<proteinExistence type="predicted"/>
<organism evidence="1 2">
    <name type="scientific">Racocetra fulgida</name>
    <dbReference type="NCBI Taxonomy" id="60492"/>
    <lineage>
        <taxon>Eukaryota</taxon>
        <taxon>Fungi</taxon>
        <taxon>Fungi incertae sedis</taxon>
        <taxon>Mucoromycota</taxon>
        <taxon>Glomeromycotina</taxon>
        <taxon>Glomeromycetes</taxon>
        <taxon>Diversisporales</taxon>
        <taxon>Gigasporaceae</taxon>
        <taxon>Racocetra</taxon>
    </lineage>
</organism>
<evidence type="ECO:0000313" key="1">
    <source>
        <dbReference type="EMBL" id="CAG8556903.1"/>
    </source>
</evidence>
<gene>
    <name evidence="1" type="ORF">RFULGI_LOCUS4891</name>
</gene>
<dbReference type="AlphaFoldDB" id="A0A9N9B8B3"/>
<keyword evidence="2" id="KW-1185">Reference proteome</keyword>
<dbReference type="EMBL" id="CAJVPZ010005123">
    <property type="protein sequence ID" value="CAG8556903.1"/>
    <property type="molecule type" value="Genomic_DNA"/>
</dbReference>
<accession>A0A9N9B8B3</accession>
<reference evidence="1" key="1">
    <citation type="submission" date="2021-06" db="EMBL/GenBank/DDBJ databases">
        <authorList>
            <person name="Kallberg Y."/>
            <person name="Tangrot J."/>
            <person name="Rosling A."/>
        </authorList>
    </citation>
    <scope>NUCLEOTIDE SEQUENCE</scope>
    <source>
        <strain evidence="1">IN212</strain>
    </source>
</reference>
<name>A0A9N9B8B3_9GLOM</name>
<comment type="caution">
    <text evidence="1">The sequence shown here is derived from an EMBL/GenBank/DDBJ whole genome shotgun (WGS) entry which is preliminary data.</text>
</comment>
<evidence type="ECO:0000313" key="2">
    <source>
        <dbReference type="Proteomes" id="UP000789396"/>
    </source>
</evidence>
<dbReference type="OrthoDB" id="2404261at2759"/>
<dbReference type="Proteomes" id="UP000789396">
    <property type="component" value="Unassembled WGS sequence"/>
</dbReference>
<protein>
    <submittedName>
        <fullName evidence="1">586_t:CDS:1</fullName>
    </submittedName>
</protein>
<sequence length="143" mass="16313">MIFKRTNPSKPKTNLKIRKKRTPSGFILYKNRNKLNPRVASELYKKESDDVITNFERQAEMMRFGTTSNFINLDALNFINLDAKCFKNTSDAKFFENSSEQIDDTCTTVSTANEPKTSLPSSFNNVTDDPGSQSIISNILWDN</sequence>